<keyword evidence="3 5" id="KW-0238">DNA-binding</keyword>
<reference evidence="8" key="1">
    <citation type="submission" date="2016-10" db="EMBL/GenBank/DDBJ databases">
        <authorList>
            <person name="Varghese N."/>
            <person name="Submissions S."/>
        </authorList>
    </citation>
    <scope>NUCLEOTIDE SEQUENCE [LARGE SCALE GENOMIC DNA]</scope>
    <source>
        <strain evidence="8">CGMCC 4.3516</strain>
    </source>
</reference>
<dbReference type="SUPFAM" id="SSF48498">
    <property type="entry name" value="Tetracyclin repressor-like, C-terminal domain"/>
    <property type="match status" value="1"/>
</dbReference>
<keyword evidence="8" id="KW-1185">Reference proteome</keyword>
<evidence type="ECO:0000256" key="2">
    <source>
        <dbReference type="ARBA" id="ARBA00023015"/>
    </source>
</evidence>
<dbReference type="Pfam" id="PF00440">
    <property type="entry name" value="TetR_N"/>
    <property type="match status" value="1"/>
</dbReference>
<organism evidence="7 8">
    <name type="scientific">Glycomyces harbinensis</name>
    <dbReference type="NCBI Taxonomy" id="58114"/>
    <lineage>
        <taxon>Bacteria</taxon>
        <taxon>Bacillati</taxon>
        <taxon>Actinomycetota</taxon>
        <taxon>Actinomycetes</taxon>
        <taxon>Glycomycetales</taxon>
        <taxon>Glycomycetaceae</taxon>
        <taxon>Glycomyces</taxon>
    </lineage>
</organism>
<dbReference type="PANTHER" id="PTHR30055">
    <property type="entry name" value="HTH-TYPE TRANSCRIPTIONAL REGULATOR RUTR"/>
    <property type="match status" value="1"/>
</dbReference>
<keyword evidence="1" id="KW-0678">Repressor</keyword>
<dbReference type="EMBL" id="FNAD01000003">
    <property type="protein sequence ID" value="SDD36758.1"/>
    <property type="molecule type" value="Genomic_DNA"/>
</dbReference>
<dbReference type="PANTHER" id="PTHR30055:SF148">
    <property type="entry name" value="TETR-FAMILY TRANSCRIPTIONAL REGULATOR"/>
    <property type="match status" value="1"/>
</dbReference>
<dbReference type="InterPro" id="IPR050109">
    <property type="entry name" value="HTH-type_TetR-like_transc_reg"/>
</dbReference>
<dbReference type="STRING" id="58114.SAMN05216270_103338"/>
<feature type="DNA-binding region" description="H-T-H motif" evidence="5">
    <location>
        <begin position="67"/>
        <end position="86"/>
    </location>
</feature>
<feature type="domain" description="HTH tetR-type" evidence="6">
    <location>
        <begin position="44"/>
        <end position="104"/>
    </location>
</feature>
<dbReference type="GO" id="GO:0003700">
    <property type="term" value="F:DNA-binding transcription factor activity"/>
    <property type="evidence" value="ECO:0007669"/>
    <property type="project" value="TreeGrafter"/>
</dbReference>
<dbReference type="InterPro" id="IPR039538">
    <property type="entry name" value="BetI_C"/>
</dbReference>
<accession>A0A1G6U5X0</accession>
<dbReference type="Pfam" id="PF13977">
    <property type="entry name" value="TetR_C_6"/>
    <property type="match status" value="1"/>
</dbReference>
<evidence type="ECO:0000256" key="5">
    <source>
        <dbReference type="PROSITE-ProRule" id="PRU00335"/>
    </source>
</evidence>
<dbReference type="SUPFAM" id="SSF46689">
    <property type="entry name" value="Homeodomain-like"/>
    <property type="match status" value="1"/>
</dbReference>
<protein>
    <submittedName>
        <fullName evidence="7">Transcriptional regulator, TetR family</fullName>
    </submittedName>
</protein>
<evidence type="ECO:0000256" key="3">
    <source>
        <dbReference type="ARBA" id="ARBA00023125"/>
    </source>
</evidence>
<dbReference type="AlphaFoldDB" id="A0A1G6U5X0"/>
<dbReference type="PROSITE" id="PS50977">
    <property type="entry name" value="HTH_TETR_2"/>
    <property type="match status" value="1"/>
</dbReference>
<dbReference type="GO" id="GO:0000976">
    <property type="term" value="F:transcription cis-regulatory region binding"/>
    <property type="evidence" value="ECO:0007669"/>
    <property type="project" value="TreeGrafter"/>
</dbReference>
<evidence type="ECO:0000256" key="4">
    <source>
        <dbReference type="ARBA" id="ARBA00023163"/>
    </source>
</evidence>
<sequence>MVQVAVVGMAWSCRSECRNRCYRNTCYEEIDRGERAIARRADHGAQQERISEAVWTLLAGKGIEHLTIRAVAQAAGCTTGLVMHRFPGRRALLVHARDLLHARTRVRVERIEAEAPTPRAALRAVLAQGMALTEDSAQEALVWMGFLAASVGDEELIALHRKNNRAWRDRVARLVAASAPDWPAERADAAVFALVAASEGAAQLACFDPEVYDARAQESMLDATLEALGLS</sequence>
<keyword evidence="4" id="KW-0804">Transcription</keyword>
<name>A0A1G6U5X0_9ACTN</name>
<evidence type="ECO:0000256" key="1">
    <source>
        <dbReference type="ARBA" id="ARBA00022491"/>
    </source>
</evidence>
<dbReference type="InterPro" id="IPR001647">
    <property type="entry name" value="HTH_TetR"/>
</dbReference>
<keyword evidence="2" id="KW-0805">Transcription regulation</keyword>
<evidence type="ECO:0000313" key="7">
    <source>
        <dbReference type="EMBL" id="SDD36758.1"/>
    </source>
</evidence>
<evidence type="ECO:0000259" key="6">
    <source>
        <dbReference type="PROSITE" id="PS50977"/>
    </source>
</evidence>
<proteinExistence type="predicted"/>
<dbReference type="Proteomes" id="UP000198949">
    <property type="component" value="Unassembled WGS sequence"/>
</dbReference>
<evidence type="ECO:0000313" key="8">
    <source>
        <dbReference type="Proteomes" id="UP000198949"/>
    </source>
</evidence>
<dbReference type="InterPro" id="IPR036271">
    <property type="entry name" value="Tet_transcr_reg_TetR-rel_C_sf"/>
</dbReference>
<gene>
    <name evidence="7" type="ORF">SAMN05216270_103338</name>
</gene>
<dbReference type="InterPro" id="IPR009057">
    <property type="entry name" value="Homeodomain-like_sf"/>
</dbReference>
<dbReference type="Gene3D" id="1.10.357.10">
    <property type="entry name" value="Tetracycline Repressor, domain 2"/>
    <property type="match status" value="1"/>
</dbReference>